<keyword evidence="2" id="KW-0012">Acyltransferase</keyword>
<comment type="caution">
    <text evidence="4">The sequence shown here is derived from an EMBL/GenBank/DDBJ whole genome shotgun (WGS) entry which is preliminary data.</text>
</comment>
<feature type="domain" description="N-acetyltransferase" evidence="3">
    <location>
        <begin position="3"/>
        <end position="153"/>
    </location>
</feature>
<evidence type="ECO:0000313" key="4">
    <source>
        <dbReference type="EMBL" id="KCZ95579.1"/>
    </source>
</evidence>
<dbReference type="GO" id="GO:0016747">
    <property type="term" value="F:acyltransferase activity, transferring groups other than amino-acyl groups"/>
    <property type="evidence" value="ECO:0007669"/>
    <property type="project" value="InterPro"/>
</dbReference>
<dbReference type="CDD" id="cd04301">
    <property type="entry name" value="NAT_SF"/>
    <property type="match status" value="1"/>
</dbReference>
<evidence type="ECO:0000313" key="5">
    <source>
        <dbReference type="Proteomes" id="UP000025061"/>
    </source>
</evidence>
<dbReference type="EMBL" id="ARYI01000003">
    <property type="protein sequence ID" value="KCZ95579.1"/>
    <property type="molecule type" value="Genomic_DNA"/>
</dbReference>
<proteinExistence type="predicted"/>
<evidence type="ECO:0000256" key="1">
    <source>
        <dbReference type="ARBA" id="ARBA00022679"/>
    </source>
</evidence>
<gene>
    <name evidence="4" type="ORF">HHI_05465</name>
</gene>
<sequence length="153" mass="16883">MTIDIRPDDLTSPEMAELIAVHAQTMLASSPPESCHFLPIDGLRQPSVSVWSMWEDGALIGCGALKELGNGGGEIKSMHTRAHLRGRGLGRLMLDHILSVAKARGYTDLWLETGSMDAFIPARRLYESYGFSYSGPFGEYAEDPNSVFMHLHF</sequence>
<name>A0A059FY40_9PROT</name>
<dbReference type="Gene3D" id="3.40.630.30">
    <property type="match status" value="1"/>
</dbReference>
<dbReference type="PROSITE" id="PS51186">
    <property type="entry name" value="GNAT"/>
    <property type="match status" value="1"/>
</dbReference>
<protein>
    <submittedName>
        <fullName evidence="4">Acetyltransferase</fullName>
    </submittedName>
</protein>
<dbReference type="InterPro" id="IPR000182">
    <property type="entry name" value="GNAT_dom"/>
</dbReference>
<organism evidence="4 5">
    <name type="scientific">Hyphomonas hirschiana VP5</name>
    <dbReference type="NCBI Taxonomy" id="1280951"/>
    <lineage>
        <taxon>Bacteria</taxon>
        <taxon>Pseudomonadati</taxon>
        <taxon>Pseudomonadota</taxon>
        <taxon>Alphaproteobacteria</taxon>
        <taxon>Hyphomonadales</taxon>
        <taxon>Hyphomonadaceae</taxon>
        <taxon>Hyphomonas</taxon>
    </lineage>
</organism>
<keyword evidence="5" id="KW-1185">Reference proteome</keyword>
<reference evidence="4 5" key="1">
    <citation type="submission" date="2013-04" db="EMBL/GenBank/DDBJ databases">
        <title>Hyphomonas hirschiana VP5 Genome Sequencing.</title>
        <authorList>
            <person name="Lai Q."/>
            <person name="Shao Z."/>
        </authorList>
    </citation>
    <scope>NUCLEOTIDE SEQUENCE [LARGE SCALE GENOMIC DNA]</scope>
    <source>
        <strain evidence="4 5">VP5</strain>
    </source>
</reference>
<dbReference type="SUPFAM" id="SSF55729">
    <property type="entry name" value="Acyl-CoA N-acyltransferases (Nat)"/>
    <property type="match status" value="1"/>
</dbReference>
<evidence type="ECO:0000259" key="3">
    <source>
        <dbReference type="PROSITE" id="PS51186"/>
    </source>
</evidence>
<dbReference type="RefSeq" id="WP_011645446.1">
    <property type="nucleotide sequence ID" value="NZ_ARYI01000003.1"/>
</dbReference>
<dbReference type="Proteomes" id="UP000025061">
    <property type="component" value="Unassembled WGS sequence"/>
</dbReference>
<dbReference type="PATRIC" id="fig|1280951.3.peg.1104"/>
<evidence type="ECO:0000256" key="2">
    <source>
        <dbReference type="ARBA" id="ARBA00023315"/>
    </source>
</evidence>
<dbReference type="Pfam" id="PF00583">
    <property type="entry name" value="Acetyltransf_1"/>
    <property type="match status" value="1"/>
</dbReference>
<dbReference type="AlphaFoldDB" id="A0A059FY40"/>
<dbReference type="InterPro" id="IPR016181">
    <property type="entry name" value="Acyl_CoA_acyltransferase"/>
</dbReference>
<keyword evidence="1 4" id="KW-0808">Transferase</keyword>
<dbReference type="PANTHER" id="PTHR43877:SF5">
    <property type="entry name" value="BLL8307 PROTEIN"/>
    <property type="match status" value="1"/>
</dbReference>
<dbReference type="InterPro" id="IPR050832">
    <property type="entry name" value="Bact_Acetyltransf"/>
</dbReference>
<dbReference type="PANTHER" id="PTHR43877">
    <property type="entry name" value="AMINOALKYLPHOSPHONATE N-ACETYLTRANSFERASE-RELATED-RELATED"/>
    <property type="match status" value="1"/>
</dbReference>
<accession>A0A059FY40</accession>